<comment type="caution">
    <text evidence="1">The sequence shown here is derived from an EMBL/GenBank/DDBJ whole genome shotgun (WGS) entry which is preliminary data.</text>
</comment>
<dbReference type="RefSeq" id="WP_183631744.1">
    <property type="nucleotide sequence ID" value="NZ_BAABLE010000011.1"/>
</dbReference>
<organism evidence="1 2">
    <name type="scientific">Niveibacterium umoris</name>
    <dbReference type="NCBI Taxonomy" id="1193620"/>
    <lineage>
        <taxon>Bacteria</taxon>
        <taxon>Pseudomonadati</taxon>
        <taxon>Pseudomonadota</taxon>
        <taxon>Betaproteobacteria</taxon>
        <taxon>Rhodocyclales</taxon>
        <taxon>Rhodocyclaceae</taxon>
        <taxon>Niveibacterium</taxon>
    </lineage>
</organism>
<gene>
    <name evidence="1" type="ORF">GGR36_000626</name>
</gene>
<proteinExistence type="predicted"/>
<evidence type="ECO:0000313" key="1">
    <source>
        <dbReference type="EMBL" id="MBB4011318.1"/>
    </source>
</evidence>
<evidence type="ECO:0000313" key="2">
    <source>
        <dbReference type="Proteomes" id="UP000561045"/>
    </source>
</evidence>
<dbReference type="Proteomes" id="UP000561045">
    <property type="component" value="Unassembled WGS sequence"/>
</dbReference>
<protein>
    <submittedName>
        <fullName evidence="1">Uncharacterized protein</fullName>
    </submittedName>
</protein>
<reference evidence="1 2" key="1">
    <citation type="submission" date="2020-08" db="EMBL/GenBank/DDBJ databases">
        <title>Genomic Encyclopedia of Type Strains, Phase IV (KMG-IV): sequencing the most valuable type-strain genomes for metagenomic binning, comparative biology and taxonomic classification.</title>
        <authorList>
            <person name="Goeker M."/>
        </authorList>
    </citation>
    <scope>NUCLEOTIDE SEQUENCE [LARGE SCALE GENOMIC DNA]</scope>
    <source>
        <strain evidence="1 2">DSM 106739</strain>
    </source>
</reference>
<name>A0A840BI67_9RHOO</name>
<dbReference type="EMBL" id="JACIET010000001">
    <property type="protein sequence ID" value="MBB4011318.1"/>
    <property type="molecule type" value="Genomic_DNA"/>
</dbReference>
<keyword evidence="2" id="KW-1185">Reference proteome</keyword>
<dbReference type="AlphaFoldDB" id="A0A840BI67"/>
<accession>A0A840BI67</accession>
<sequence>MFITDVRARHPVLSRFVDEGQTVWTSVHLSYFRPWFLATYLIRDGEASVGESVMLMNVTQVLDLIAQVGGSEQGTRVSLVRPIHDEGPDRWKMTAIRKIWKVAGDGTTPAVDAFDLADETRFWDSFGDDLDPLSDMQLIAEFHN</sequence>